<gene>
    <name evidence="7" type="primary">menH_3</name>
    <name evidence="7" type="ORF">LMG28138_04938</name>
</gene>
<keyword evidence="8" id="KW-1185">Reference proteome</keyword>
<dbReference type="FunFam" id="3.40.50.1820:FF:000117">
    <property type="entry name" value="Monoglyceride lipase, putative"/>
    <property type="match status" value="1"/>
</dbReference>
<dbReference type="EC" id="3.1.1.23" evidence="3"/>
<dbReference type="Proteomes" id="UP000494115">
    <property type="component" value="Unassembled WGS sequence"/>
</dbReference>
<dbReference type="InterPro" id="IPR022742">
    <property type="entry name" value="Hydrolase_4"/>
</dbReference>
<dbReference type="PRINTS" id="PR00111">
    <property type="entry name" value="ABHYDROLASE"/>
</dbReference>
<dbReference type="AlphaFoldDB" id="A0A6S7C447"/>
<evidence type="ECO:0000259" key="6">
    <source>
        <dbReference type="Pfam" id="PF12146"/>
    </source>
</evidence>
<comment type="catalytic activity">
    <reaction evidence="1">
        <text>Hydrolyzes glycerol monoesters of long-chain fatty acids.</text>
        <dbReference type="EC" id="3.1.1.23"/>
    </reaction>
</comment>
<feature type="region of interest" description="Disordered" evidence="5">
    <location>
        <begin position="1"/>
        <end position="43"/>
    </location>
</feature>
<protein>
    <recommendedName>
        <fullName evidence="4">Monoacylglycerol lipase</fullName>
        <ecNumber evidence="3">3.1.1.23</ecNumber>
    </recommendedName>
</protein>
<evidence type="ECO:0000313" key="8">
    <source>
        <dbReference type="Proteomes" id="UP000494115"/>
    </source>
</evidence>
<dbReference type="PANTHER" id="PTHR11614">
    <property type="entry name" value="PHOSPHOLIPASE-RELATED"/>
    <property type="match status" value="1"/>
</dbReference>
<keyword evidence="7" id="KW-0456">Lyase</keyword>
<comment type="similarity">
    <text evidence="2">Belongs to the AB hydrolase superfamily.</text>
</comment>
<proteinExistence type="inferred from homology"/>
<reference evidence="7 8" key="1">
    <citation type="submission" date="2020-04" db="EMBL/GenBank/DDBJ databases">
        <authorList>
            <person name="De Canck E."/>
        </authorList>
    </citation>
    <scope>NUCLEOTIDE SEQUENCE [LARGE SCALE GENOMIC DNA]</scope>
    <source>
        <strain evidence="7 8">LMG 28138</strain>
    </source>
</reference>
<organism evidence="7 8">
    <name type="scientific">Pararobbsia alpina</name>
    <dbReference type="NCBI Taxonomy" id="621374"/>
    <lineage>
        <taxon>Bacteria</taxon>
        <taxon>Pseudomonadati</taxon>
        <taxon>Pseudomonadota</taxon>
        <taxon>Betaproteobacteria</taxon>
        <taxon>Burkholderiales</taxon>
        <taxon>Burkholderiaceae</taxon>
        <taxon>Pararobbsia</taxon>
    </lineage>
</organism>
<dbReference type="Pfam" id="PF12146">
    <property type="entry name" value="Hydrolase_4"/>
    <property type="match status" value="1"/>
</dbReference>
<name>A0A6S7C447_9BURK</name>
<evidence type="ECO:0000256" key="3">
    <source>
        <dbReference type="ARBA" id="ARBA00013254"/>
    </source>
</evidence>
<feature type="compositionally biased region" description="Low complexity" evidence="5">
    <location>
        <begin position="1"/>
        <end position="19"/>
    </location>
</feature>
<dbReference type="InterPro" id="IPR029058">
    <property type="entry name" value="AB_hydrolase_fold"/>
</dbReference>
<evidence type="ECO:0000256" key="1">
    <source>
        <dbReference type="ARBA" id="ARBA00001613"/>
    </source>
</evidence>
<dbReference type="GO" id="GO:0047372">
    <property type="term" value="F:monoacylglycerol lipase activity"/>
    <property type="evidence" value="ECO:0007669"/>
    <property type="project" value="UniProtKB-EC"/>
</dbReference>
<dbReference type="SUPFAM" id="SSF53474">
    <property type="entry name" value="alpha/beta-Hydrolases"/>
    <property type="match status" value="1"/>
</dbReference>
<dbReference type="EMBL" id="CADIKM010000040">
    <property type="protein sequence ID" value="CAB3800955.1"/>
    <property type="molecule type" value="Genomic_DNA"/>
</dbReference>
<dbReference type="RefSeq" id="WP_425511462.1">
    <property type="nucleotide sequence ID" value="NZ_CADIKM010000040.1"/>
</dbReference>
<dbReference type="Gene3D" id="3.40.50.1820">
    <property type="entry name" value="alpha/beta hydrolase"/>
    <property type="match status" value="1"/>
</dbReference>
<feature type="domain" description="Serine aminopeptidase S33" evidence="6">
    <location>
        <begin position="63"/>
        <end position="300"/>
    </location>
</feature>
<accession>A0A6S7C447</accession>
<dbReference type="InterPro" id="IPR000073">
    <property type="entry name" value="AB_hydrolase_1"/>
</dbReference>
<feature type="compositionally biased region" description="Low complexity" evidence="5">
    <location>
        <begin position="32"/>
        <end position="41"/>
    </location>
</feature>
<evidence type="ECO:0000256" key="4">
    <source>
        <dbReference type="ARBA" id="ARBA00071261"/>
    </source>
</evidence>
<evidence type="ECO:0000313" key="7">
    <source>
        <dbReference type="EMBL" id="CAB3800955.1"/>
    </source>
</evidence>
<evidence type="ECO:0000256" key="5">
    <source>
        <dbReference type="SAM" id="MobiDB-lite"/>
    </source>
</evidence>
<dbReference type="InterPro" id="IPR051044">
    <property type="entry name" value="MAG_DAG_Lipase"/>
</dbReference>
<evidence type="ECO:0000256" key="2">
    <source>
        <dbReference type="ARBA" id="ARBA00008645"/>
    </source>
</evidence>
<sequence length="325" mass="34855">MQTTQGVQGTDATAATGTTEASEPTSMHDAPDAASPPSHSSTIRTRDGVELALHHWPVEGEGRPRATIALVHGLAEHAGRYAALAQRLNAAGIELFAIDLRGHGQSPGARAWVDRFDQYLLDAEALLGVAARGKSPLFLMGHSMGGTISALYAAERLADDGPSMAGLILSSAALVPGRDVPSWLIALSRIISRVLPRLPTMEVDATWLSRDPGAVEANRADPLVYHGGIPARTGAGLLDAMTRIERGRANLRMPVLVYHGTADKLTEPDGSREFSKHVGSTDRTLVLYEGSYHETMNDLDQERVIDTLIDWILARSLRPTERASP</sequence>
<dbReference type="GO" id="GO:0016829">
    <property type="term" value="F:lyase activity"/>
    <property type="evidence" value="ECO:0007669"/>
    <property type="project" value="UniProtKB-KW"/>
</dbReference>